<organism evidence="3">
    <name type="scientific">Tanacetum cinerariifolium</name>
    <name type="common">Dalmatian daisy</name>
    <name type="synonym">Chrysanthemum cinerariifolium</name>
    <dbReference type="NCBI Taxonomy" id="118510"/>
    <lineage>
        <taxon>Eukaryota</taxon>
        <taxon>Viridiplantae</taxon>
        <taxon>Streptophyta</taxon>
        <taxon>Embryophyta</taxon>
        <taxon>Tracheophyta</taxon>
        <taxon>Spermatophyta</taxon>
        <taxon>Magnoliopsida</taxon>
        <taxon>eudicotyledons</taxon>
        <taxon>Gunneridae</taxon>
        <taxon>Pentapetalae</taxon>
        <taxon>asterids</taxon>
        <taxon>campanulids</taxon>
        <taxon>Asterales</taxon>
        <taxon>Asteraceae</taxon>
        <taxon>Asteroideae</taxon>
        <taxon>Anthemideae</taxon>
        <taxon>Anthemidinae</taxon>
        <taxon>Tanacetum</taxon>
    </lineage>
</organism>
<dbReference type="InterPro" id="IPR007527">
    <property type="entry name" value="Znf_SWIM"/>
</dbReference>
<name>A0A6L2JED3_TANCI</name>
<sequence length="882" mass="98788">MKEAVDIAVQLQTNKLREEAQAKNEDFLNQVDTTMKKIIKDQVKAQVSKIMPKVEKYVTASPGAEVLVRSKNQFQIAYAVAASLSELELKKILMDKMEANKSIERSNTQRTLYNVLVASYNSNKDIISSYGDVVLLKRGHDDKDKDQDPSAGSDRGMKRRRIEEPSHNVQDTSKHQDQDQAAQTEEPPALYDEFNATTFDFSTQNQRDLPRDIPLDSVEVLRYNKRSNSEIMEKVSIEMELVLEQTQQGSSHEVLVSVEGVEELKRNERIKGVKKEALHTLKAETESIHMLSKILMEASKRRRLLDHKIKLLSKGSSEGSGIIPESQRDLPRDNLLVSVEVLRLELYLDHLDMDLSEYLSQDNTTEMDVCVSKRIVSPKKEVSQDEAEGVKAKASTTDKGIEKTSIVDSDYDSEVNSEVDSDDDSEYDIDKSVNYLSPSEEELIKLRNKMKANREVKAKECQIYYALANGFSLWYEMSCGKRVGAKCGQRPPRLSDPNKDGWKAWCRKVIALDDRFLKSPNQGEILTASGRDGIDHIYPMAWAVAASKASYPELFHKIMDKIKSANPNAHNYLVDKNPKTWSRAFFEVNRGYEVVKNGFSECFNSVIISVRHKPLITMVKAIRVIVLERINKMRKISMEWNPRVCPSIKNRLEWIKEQQRSRSEGFTVDEGKRTCSCRTRQLSGILCVYSIKGGAGGSKGGAGVGGSKQGSAGGYKQGSADLFEVRSRSEGFPVDEGKRTCGCRTRQLSGILCVYSIKGGAGGSKGGAGAGGSKQGSAGGYKQGSAELILIFCPKVEMSRDVLTVGSTMRIPLLYQGEYSQWVERFMNYLEEQTDGEAMINSIKNGDQPLPRVIQVSIAGTTLTEQPSLKDKSMWFDQEKRV</sequence>
<accession>A0A6L2JED3</accession>
<protein>
    <submittedName>
        <fullName evidence="3">Multidrug resistance-associated protein 5</fullName>
    </submittedName>
</protein>
<feature type="region of interest" description="Disordered" evidence="1">
    <location>
        <begin position="138"/>
        <end position="184"/>
    </location>
</feature>
<evidence type="ECO:0000256" key="1">
    <source>
        <dbReference type="SAM" id="MobiDB-lite"/>
    </source>
</evidence>
<evidence type="ECO:0000313" key="3">
    <source>
        <dbReference type="EMBL" id="GEU34957.1"/>
    </source>
</evidence>
<feature type="domain" description="SWIM-type" evidence="2">
    <location>
        <begin position="669"/>
        <end position="687"/>
    </location>
</feature>
<dbReference type="Pfam" id="PF04434">
    <property type="entry name" value="SWIM"/>
    <property type="match status" value="2"/>
</dbReference>
<dbReference type="GO" id="GO:0008270">
    <property type="term" value="F:zinc ion binding"/>
    <property type="evidence" value="ECO:0007669"/>
    <property type="project" value="InterPro"/>
</dbReference>
<dbReference type="AlphaFoldDB" id="A0A6L2JED3"/>
<dbReference type="EMBL" id="BKCJ010000636">
    <property type="protein sequence ID" value="GEU34957.1"/>
    <property type="molecule type" value="Genomic_DNA"/>
</dbReference>
<feature type="domain" description="SWIM-type" evidence="2">
    <location>
        <begin position="735"/>
        <end position="753"/>
    </location>
</feature>
<feature type="compositionally biased region" description="Basic and acidic residues" evidence="1">
    <location>
        <begin position="138"/>
        <end position="148"/>
    </location>
</feature>
<gene>
    <name evidence="3" type="ORF">Tci_006935</name>
</gene>
<dbReference type="PANTHER" id="PTHR31973:SF189">
    <property type="entry name" value="TRANSPOSASE, MUDR, PLANT, MULE TRANSPOSASE DOMAIN PROTEIN-RELATED"/>
    <property type="match status" value="1"/>
</dbReference>
<feature type="compositionally biased region" description="Basic and acidic residues" evidence="1">
    <location>
        <begin position="161"/>
        <end position="178"/>
    </location>
</feature>
<evidence type="ECO:0000259" key="2">
    <source>
        <dbReference type="Pfam" id="PF04434"/>
    </source>
</evidence>
<dbReference type="PANTHER" id="PTHR31973">
    <property type="entry name" value="POLYPROTEIN, PUTATIVE-RELATED"/>
    <property type="match status" value="1"/>
</dbReference>
<comment type="caution">
    <text evidence="3">The sequence shown here is derived from an EMBL/GenBank/DDBJ whole genome shotgun (WGS) entry which is preliminary data.</text>
</comment>
<proteinExistence type="predicted"/>
<reference evidence="3" key="1">
    <citation type="journal article" date="2019" name="Sci. Rep.">
        <title>Draft genome of Tanacetum cinerariifolium, the natural source of mosquito coil.</title>
        <authorList>
            <person name="Yamashiro T."/>
            <person name="Shiraishi A."/>
            <person name="Satake H."/>
            <person name="Nakayama K."/>
        </authorList>
    </citation>
    <scope>NUCLEOTIDE SEQUENCE</scope>
</reference>